<name>A0AAV6ZHT4_ENGPU</name>
<dbReference type="CDD" id="cd02440">
    <property type="entry name" value="AdoMet_MTases"/>
    <property type="match status" value="1"/>
</dbReference>
<dbReference type="Proteomes" id="UP000824782">
    <property type="component" value="Unassembled WGS sequence"/>
</dbReference>
<keyword evidence="4" id="KW-0949">S-adenosyl-L-methionine</keyword>
<dbReference type="Pfam" id="PF01234">
    <property type="entry name" value="NNMT_PNMT_TEMT"/>
    <property type="match status" value="1"/>
</dbReference>
<dbReference type="InterPro" id="IPR000940">
    <property type="entry name" value="NNMT_TEMT_trans"/>
</dbReference>
<accession>A0AAV6ZHT4</accession>
<organism evidence="5 6">
    <name type="scientific">Engystomops pustulosus</name>
    <name type="common">Tungara frog</name>
    <name type="synonym">Physalaemus pustulosus</name>
    <dbReference type="NCBI Taxonomy" id="76066"/>
    <lineage>
        <taxon>Eukaryota</taxon>
        <taxon>Metazoa</taxon>
        <taxon>Chordata</taxon>
        <taxon>Craniata</taxon>
        <taxon>Vertebrata</taxon>
        <taxon>Euteleostomi</taxon>
        <taxon>Amphibia</taxon>
        <taxon>Batrachia</taxon>
        <taxon>Anura</taxon>
        <taxon>Neobatrachia</taxon>
        <taxon>Hyloidea</taxon>
        <taxon>Leptodactylidae</taxon>
        <taxon>Leiuperinae</taxon>
        <taxon>Engystomops</taxon>
    </lineage>
</organism>
<dbReference type="InterPro" id="IPR029063">
    <property type="entry name" value="SAM-dependent_MTases_sf"/>
</dbReference>
<gene>
    <name evidence="5" type="ORF">GDO81_019754</name>
</gene>
<dbReference type="PANTHER" id="PTHR10867:SF44">
    <property type="entry name" value="NICOTINAMIDE N-METHYLTRANSFERASE ISOFORM X2"/>
    <property type="match status" value="1"/>
</dbReference>
<comment type="similarity">
    <text evidence="1">Belongs to the class I-like SAM-binding methyltransferase superfamily. NNMT/PNMT/TEMT family.</text>
</comment>
<dbReference type="GO" id="GO:0032259">
    <property type="term" value="P:methylation"/>
    <property type="evidence" value="ECO:0007669"/>
    <property type="project" value="UniProtKB-KW"/>
</dbReference>
<keyword evidence="6" id="KW-1185">Reference proteome</keyword>
<dbReference type="PROSITE" id="PS51681">
    <property type="entry name" value="SAM_MT_NNMT_PNMT_TEMT"/>
    <property type="match status" value="1"/>
</dbReference>
<evidence type="ECO:0000256" key="3">
    <source>
        <dbReference type="ARBA" id="ARBA00022679"/>
    </source>
</evidence>
<evidence type="ECO:0000256" key="2">
    <source>
        <dbReference type="ARBA" id="ARBA00022603"/>
    </source>
</evidence>
<reference evidence="5" key="1">
    <citation type="thesis" date="2020" institute="ProQuest LLC" country="789 East Eisenhower Parkway, Ann Arbor, MI, USA">
        <title>Comparative Genomics and Chromosome Evolution.</title>
        <authorList>
            <person name="Mudd A.B."/>
        </authorList>
    </citation>
    <scope>NUCLEOTIDE SEQUENCE</scope>
    <source>
        <strain evidence="5">237g6f4</strain>
        <tissue evidence="5">Blood</tissue>
    </source>
</reference>
<proteinExistence type="inferred from homology"/>
<comment type="caution">
    <text evidence="5">The sequence shown here is derived from an EMBL/GenBank/DDBJ whole genome shotgun (WGS) entry which is preliminary data.</text>
</comment>
<keyword evidence="2" id="KW-0489">Methyltransferase</keyword>
<sequence>MMDSSMEEPFQLKDFDFTKHLEDNFSGRSKEGLLVDLSVGSIVYQLYLASKYFKEIIVLKVRDRDVTEMKTLVDTGKLHVQEEGNSDHFYNKDEKWKSSIQSVLKCDLEKENMTEPITLPPADAVISAGLLDVISKEEKNYIRYLRKFSRLLKPGGHLLLFGALNSTRMKVGEEKLNVLKYNEDFVRKALTGEGFIIENQMKTFETPLTYSESMLFIAAHKQK</sequence>
<evidence type="ECO:0008006" key="7">
    <source>
        <dbReference type="Google" id="ProtNLM"/>
    </source>
</evidence>
<dbReference type="EMBL" id="WNYA01001246">
    <property type="protein sequence ID" value="KAG8546111.1"/>
    <property type="molecule type" value="Genomic_DNA"/>
</dbReference>
<dbReference type="Gene3D" id="3.40.50.150">
    <property type="entry name" value="Vaccinia Virus protein VP39"/>
    <property type="match status" value="1"/>
</dbReference>
<evidence type="ECO:0000313" key="5">
    <source>
        <dbReference type="EMBL" id="KAG8546111.1"/>
    </source>
</evidence>
<dbReference type="SUPFAM" id="SSF53335">
    <property type="entry name" value="S-adenosyl-L-methionine-dependent methyltransferases"/>
    <property type="match status" value="1"/>
</dbReference>
<keyword evidence="3" id="KW-0808">Transferase</keyword>
<evidence type="ECO:0000256" key="4">
    <source>
        <dbReference type="ARBA" id="ARBA00022691"/>
    </source>
</evidence>
<dbReference type="PANTHER" id="PTHR10867">
    <property type="entry name" value="NNMT/PNMT/TEMT FAMILY MEMBER"/>
    <property type="match status" value="1"/>
</dbReference>
<dbReference type="GO" id="GO:0005829">
    <property type="term" value="C:cytosol"/>
    <property type="evidence" value="ECO:0007669"/>
    <property type="project" value="TreeGrafter"/>
</dbReference>
<dbReference type="GO" id="GO:0008170">
    <property type="term" value="F:N-methyltransferase activity"/>
    <property type="evidence" value="ECO:0007669"/>
    <property type="project" value="TreeGrafter"/>
</dbReference>
<evidence type="ECO:0000256" key="1">
    <source>
        <dbReference type="ARBA" id="ARBA00007996"/>
    </source>
</evidence>
<evidence type="ECO:0000313" key="6">
    <source>
        <dbReference type="Proteomes" id="UP000824782"/>
    </source>
</evidence>
<dbReference type="AlphaFoldDB" id="A0AAV6ZHT4"/>
<protein>
    <recommendedName>
        <fullName evidence="7">Methyltransferase type 11 domain-containing protein</fullName>
    </recommendedName>
</protein>